<feature type="compositionally biased region" description="Basic residues" evidence="7">
    <location>
        <begin position="1"/>
        <end position="21"/>
    </location>
</feature>
<evidence type="ECO:0000256" key="5">
    <source>
        <dbReference type="ARBA" id="ARBA00023128"/>
    </source>
</evidence>
<sequence>MQLRARRSRPVRSRRPAKKCPRLSTAQSQLPLLRVHRRPGLASILTPTVLVPPTVPSHWAQDGGACALQGWSDEGEWATREEAAELGRGDAGPAFSLTPLPPQVLAGNLRHLCAYRALHTSAACTKNRSARVRVSKGDKPVTYEEAHAPHYIAHRKGWLSLHTGNLDGEDHTAERTVEDVFLCKFMLGTFPGCLADQLVLKRRANQIEICALVLRHLPAHKFYFLVGYSETLLSHFYKCPVRLHLQTVPSKVVYKYI</sequence>
<reference evidence="9" key="1">
    <citation type="submission" date="2025-08" db="UniProtKB">
        <authorList>
            <consortium name="RefSeq"/>
        </authorList>
    </citation>
    <scope>IDENTIFICATION</scope>
    <source>
        <tissue evidence="9">Spleen</tissue>
    </source>
</reference>
<keyword evidence="5" id="KW-0496">Mitochondrion</keyword>
<dbReference type="OrthoDB" id="5950413at2759"/>
<dbReference type="RefSeq" id="XP_006832314.1">
    <property type="nucleotide sequence ID" value="XM_006832251.1"/>
</dbReference>
<evidence type="ECO:0000256" key="3">
    <source>
        <dbReference type="ARBA" id="ARBA00022946"/>
    </source>
</evidence>
<protein>
    <submittedName>
        <fullName evidence="9">28S ribosomal protein S24, mitochondrial-like</fullName>
    </submittedName>
</protein>
<keyword evidence="6" id="KW-0687">Ribonucleoprotein</keyword>
<comment type="similarity">
    <text evidence="2">Belongs to the universal ribosomal protein uS3 family.</text>
</comment>
<comment type="subcellular location">
    <subcellularLocation>
        <location evidence="1">Mitochondrion</location>
    </subcellularLocation>
</comment>
<accession>A0A9B0SWI9</accession>
<dbReference type="InterPro" id="IPR026146">
    <property type="entry name" value="Ribosomal_uS3m"/>
</dbReference>
<organism evidence="8 9">
    <name type="scientific">Chrysochloris asiatica</name>
    <name type="common">Cape golden mole</name>
    <dbReference type="NCBI Taxonomy" id="185453"/>
    <lineage>
        <taxon>Eukaryota</taxon>
        <taxon>Metazoa</taxon>
        <taxon>Chordata</taxon>
        <taxon>Craniata</taxon>
        <taxon>Vertebrata</taxon>
        <taxon>Euteleostomi</taxon>
        <taxon>Mammalia</taxon>
        <taxon>Eutheria</taxon>
        <taxon>Afrotheria</taxon>
        <taxon>Chrysochloridae</taxon>
        <taxon>Chrysochlorinae</taxon>
        <taxon>Chrysochloris</taxon>
    </lineage>
</organism>
<proteinExistence type="inferred from homology"/>
<dbReference type="GO" id="GO:0005739">
    <property type="term" value="C:mitochondrion"/>
    <property type="evidence" value="ECO:0007669"/>
    <property type="project" value="UniProtKB-SubCell"/>
</dbReference>
<keyword evidence="3" id="KW-0809">Transit peptide</keyword>
<evidence type="ECO:0000256" key="1">
    <source>
        <dbReference type="ARBA" id="ARBA00004173"/>
    </source>
</evidence>
<dbReference type="GO" id="GO:0005840">
    <property type="term" value="C:ribosome"/>
    <property type="evidence" value="ECO:0007669"/>
    <property type="project" value="UniProtKB-KW"/>
</dbReference>
<dbReference type="PANTHER" id="PTHR21244">
    <property type="entry name" value="MITOCHONDRIAL 28S RIBOSOMAL PROTEIN S24"/>
    <property type="match status" value="1"/>
</dbReference>
<dbReference type="GeneID" id="102811161"/>
<evidence type="ECO:0000313" key="9">
    <source>
        <dbReference type="RefSeq" id="XP_006832314.1"/>
    </source>
</evidence>
<evidence type="ECO:0000256" key="2">
    <source>
        <dbReference type="ARBA" id="ARBA00010761"/>
    </source>
</evidence>
<dbReference type="PANTHER" id="PTHR21244:SF1">
    <property type="entry name" value="SMALL RIBOSOMAL SUBUNIT PROTEIN US3M"/>
    <property type="match status" value="1"/>
</dbReference>
<keyword evidence="4" id="KW-0689">Ribosomal protein</keyword>
<dbReference type="Proteomes" id="UP000504623">
    <property type="component" value="Unplaced"/>
</dbReference>
<keyword evidence="8" id="KW-1185">Reference proteome</keyword>
<dbReference type="Pfam" id="PF14955">
    <property type="entry name" value="MRP-S24"/>
    <property type="match status" value="1"/>
</dbReference>
<evidence type="ECO:0000256" key="7">
    <source>
        <dbReference type="SAM" id="MobiDB-lite"/>
    </source>
</evidence>
<dbReference type="GO" id="GO:0006412">
    <property type="term" value="P:translation"/>
    <property type="evidence" value="ECO:0007669"/>
    <property type="project" value="TreeGrafter"/>
</dbReference>
<evidence type="ECO:0000256" key="4">
    <source>
        <dbReference type="ARBA" id="ARBA00022980"/>
    </source>
</evidence>
<feature type="region of interest" description="Disordered" evidence="7">
    <location>
        <begin position="1"/>
        <end position="23"/>
    </location>
</feature>
<evidence type="ECO:0000256" key="6">
    <source>
        <dbReference type="ARBA" id="ARBA00023274"/>
    </source>
</evidence>
<gene>
    <name evidence="9" type="primary">LOC102811161</name>
</gene>
<name>A0A9B0SWI9_CHRAS</name>
<dbReference type="AlphaFoldDB" id="A0A9B0SWI9"/>
<dbReference type="GO" id="GO:1990904">
    <property type="term" value="C:ribonucleoprotein complex"/>
    <property type="evidence" value="ECO:0007669"/>
    <property type="project" value="UniProtKB-KW"/>
</dbReference>
<evidence type="ECO:0000313" key="8">
    <source>
        <dbReference type="Proteomes" id="UP000504623"/>
    </source>
</evidence>